<gene>
    <name evidence="1" type="ORF">ACAOBT_LOCUS34165</name>
</gene>
<accession>A0A9P0Q8T3</accession>
<protein>
    <submittedName>
        <fullName evidence="1">Uncharacterized protein</fullName>
    </submittedName>
</protein>
<dbReference type="OrthoDB" id="10253408at2759"/>
<dbReference type="Proteomes" id="UP001152888">
    <property type="component" value="Unassembled WGS sequence"/>
</dbReference>
<comment type="caution">
    <text evidence="1">The sequence shown here is derived from an EMBL/GenBank/DDBJ whole genome shotgun (WGS) entry which is preliminary data.</text>
</comment>
<reference evidence="1" key="1">
    <citation type="submission" date="2022-03" db="EMBL/GenBank/DDBJ databases">
        <authorList>
            <person name="Sayadi A."/>
        </authorList>
    </citation>
    <scope>NUCLEOTIDE SEQUENCE</scope>
</reference>
<name>A0A9P0Q8T3_ACAOB</name>
<keyword evidence="2" id="KW-1185">Reference proteome</keyword>
<evidence type="ECO:0000313" key="1">
    <source>
        <dbReference type="EMBL" id="CAH2014514.1"/>
    </source>
</evidence>
<sequence length="74" mass="8124">MTYVTLKERNKLFKGTENIRTLSQHPFSSSQLQSLAQYPWNQILAHLLVGQLCLGSSAGPGILVGSCRQTVLPP</sequence>
<proteinExistence type="predicted"/>
<evidence type="ECO:0000313" key="2">
    <source>
        <dbReference type="Proteomes" id="UP001152888"/>
    </source>
</evidence>
<dbReference type="EMBL" id="CAKOFQ010008508">
    <property type="protein sequence ID" value="CAH2014514.1"/>
    <property type="molecule type" value="Genomic_DNA"/>
</dbReference>
<dbReference type="AlphaFoldDB" id="A0A9P0Q8T3"/>
<organism evidence="1 2">
    <name type="scientific">Acanthoscelides obtectus</name>
    <name type="common">Bean weevil</name>
    <name type="synonym">Bruchus obtectus</name>
    <dbReference type="NCBI Taxonomy" id="200917"/>
    <lineage>
        <taxon>Eukaryota</taxon>
        <taxon>Metazoa</taxon>
        <taxon>Ecdysozoa</taxon>
        <taxon>Arthropoda</taxon>
        <taxon>Hexapoda</taxon>
        <taxon>Insecta</taxon>
        <taxon>Pterygota</taxon>
        <taxon>Neoptera</taxon>
        <taxon>Endopterygota</taxon>
        <taxon>Coleoptera</taxon>
        <taxon>Polyphaga</taxon>
        <taxon>Cucujiformia</taxon>
        <taxon>Chrysomeloidea</taxon>
        <taxon>Chrysomelidae</taxon>
        <taxon>Bruchinae</taxon>
        <taxon>Bruchini</taxon>
        <taxon>Acanthoscelides</taxon>
    </lineage>
</organism>